<gene>
    <name evidence="1" type="ORF">S03H2_44334</name>
</gene>
<organism evidence="1">
    <name type="scientific">marine sediment metagenome</name>
    <dbReference type="NCBI Taxonomy" id="412755"/>
    <lineage>
        <taxon>unclassified sequences</taxon>
        <taxon>metagenomes</taxon>
        <taxon>ecological metagenomes</taxon>
    </lineage>
</organism>
<dbReference type="EMBL" id="BARU01027715">
    <property type="protein sequence ID" value="GAH75994.1"/>
    <property type="molecule type" value="Genomic_DNA"/>
</dbReference>
<sequence length="119" mass="13030">MGRKLTQIDVEEISLVDAPSNRKKFLIIKKDLGQGAGVGGPRQGLGGAVWCVCRECGYAIEHEKLGEGKSKPCAQQKCPKCGVAMFGSKTKELKREVNNMKELGELLKDFLGEDFSKED</sequence>
<accession>X1JCD6</accession>
<dbReference type="AlphaFoldDB" id="X1JCD6"/>
<comment type="caution">
    <text evidence="1">The sequence shown here is derived from an EMBL/GenBank/DDBJ whole genome shotgun (WGS) entry which is preliminary data.</text>
</comment>
<feature type="non-terminal residue" evidence="1">
    <location>
        <position position="119"/>
    </location>
</feature>
<evidence type="ECO:0000313" key="1">
    <source>
        <dbReference type="EMBL" id="GAH75994.1"/>
    </source>
</evidence>
<name>X1JCD6_9ZZZZ</name>
<protein>
    <submittedName>
        <fullName evidence="1">Uncharacterized protein</fullName>
    </submittedName>
</protein>
<proteinExistence type="predicted"/>
<reference evidence="1" key="1">
    <citation type="journal article" date="2014" name="Front. Microbiol.">
        <title>High frequency of phylogenetically diverse reductive dehalogenase-homologous genes in deep subseafloor sedimentary metagenomes.</title>
        <authorList>
            <person name="Kawai M."/>
            <person name="Futagami T."/>
            <person name="Toyoda A."/>
            <person name="Takaki Y."/>
            <person name="Nishi S."/>
            <person name="Hori S."/>
            <person name="Arai W."/>
            <person name="Tsubouchi T."/>
            <person name="Morono Y."/>
            <person name="Uchiyama I."/>
            <person name="Ito T."/>
            <person name="Fujiyama A."/>
            <person name="Inagaki F."/>
            <person name="Takami H."/>
        </authorList>
    </citation>
    <scope>NUCLEOTIDE SEQUENCE</scope>
    <source>
        <strain evidence="1">Expedition CK06-06</strain>
    </source>
</reference>